<dbReference type="RefSeq" id="WP_363798293.1">
    <property type="nucleotide sequence ID" value="NZ_CP159925.1"/>
</dbReference>
<dbReference type="EMBL" id="CP159925">
    <property type="protein sequence ID" value="XCO75358.1"/>
    <property type="molecule type" value="Genomic_DNA"/>
</dbReference>
<organism evidence="1">
    <name type="scientific">Lysobacter firmicutimachus</name>
    <dbReference type="NCBI Taxonomy" id="1792846"/>
    <lineage>
        <taxon>Bacteria</taxon>
        <taxon>Pseudomonadati</taxon>
        <taxon>Pseudomonadota</taxon>
        <taxon>Gammaproteobacteria</taxon>
        <taxon>Lysobacterales</taxon>
        <taxon>Lysobacteraceae</taxon>
        <taxon>Lysobacter</taxon>
    </lineage>
</organism>
<reference evidence="1" key="1">
    <citation type="submission" date="2024-06" db="EMBL/GenBank/DDBJ databases">
        <authorList>
            <person name="Li S."/>
        </authorList>
    </citation>
    <scope>NUCLEOTIDE SEQUENCE</scope>
    <source>
        <strain evidence="1">SR10</strain>
    </source>
</reference>
<evidence type="ECO:0008006" key="2">
    <source>
        <dbReference type="Google" id="ProtNLM"/>
    </source>
</evidence>
<name>A0AAU8MTM5_9GAMM</name>
<proteinExistence type="predicted"/>
<sequence>MTMDLVAYLKELRDNNIDLSAEIYAYHCKVDVARVDSLKKRIIEVRKIDAKTHKLKRRKAFKGKQARHLGLLLERLMRLFVDGCNCISVGSNVRSTSAEIDFLLQFKPEATTFPMFRDAGTHGIGEVKCVNGALKTEWIHELAGLLPSHGASLAIIFTAAPSKPVSSFNRSAIATHAAGGKKIVPFGMAQVERVLGGENFLAVLADQYVQATAHTTKLVI</sequence>
<accession>A0AAU8MTM5</accession>
<dbReference type="AlphaFoldDB" id="A0AAU8MTM5"/>
<evidence type="ECO:0000313" key="1">
    <source>
        <dbReference type="EMBL" id="XCO75358.1"/>
    </source>
</evidence>
<protein>
    <recommendedName>
        <fullName evidence="2">Restriction endonuclease</fullName>
    </recommendedName>
</protein>
<gene>
    <name evidence="1" type="ORF">ABU614_00735</name>
</gene>